<organism evidence="7 8">
    <name type="scientific">Dyella jejuensis</name>
    <dbReference type="NCBI Taxonomy" id="1432009"/>
    <lineage>
        <taxon>Bacteria</taxon>
        <taxon>Pseudomonadati</taxon>
        <taxon>Pseudomonadota</taxon>
        <taxon>Gammaproteobacteria</taxon>
        <taxon>Lysobacterales</taxon>
        <taxon>Rhodanobacteraceae</taxon>
        <taxon>Dyella</taxon>
    </lineage>
</organism>
<dbReference type="PROSITE" id="PS01081">
    <property type="entry name" value="HTH_TETR_1"/>
    <property type="match status" value="1"/>
</dbReference>
<keyword evidence="2 4" id="KW-0238">DNA-binding</keyword>
<evidence type="ECO:0000256" key="4">
    <source>
        <dbReference type="PROSITE-ProRule" id="PRU00335"/>
    </source>
</evidence>
<dbReference type="InterPro" id="IPR050109">
    <property type="entry name" value="HTH-type_TetR-like_transc_reg"/>
</dbReference>
<evidence type="ECO:0000313" key="7">
    <source>
        <dbReference type="EMBL" id="MFK2901331.1"/>
    </source>
</evidence>
<name>A0ABW8JM54_9GAMM</name>
<keyword evidence="1" id="KW-0805">Transcription regulation</keyword>
<evidence type="ECO:0000259" key="6">
    <source>
        <dbReference type="PROSITE" id="PS50977"/>
    </source>
</evidence>
<feature type="region of interest" description="Disordered" evidence="5">
    <location>
        <begin position="1"/>
        <end position="20"/>
    </location>
</feature>
<feature type="DNA-binding region" description="H-T-H motif" evidence="4">
    <location>
        <begin position="42"/>
        <end position="61"/>
    </location>
</feature>
<dbReference type="InterPro" id="IPR023772">
    <property type="entry name" value="DNA-bd_HTH_TetR-type_CS"/>
</dbReference>
<evidence type="ECO:0000313" key="8">
    <source>
        <dbReference type="Proteomes" id="UP001620461"/>
    </source>
</evidence>
<dbReference type="Pfam" id="PF00440">
    <property type="entry name" value="TetR_N"/>
    <property type="match status" value="1"/>
</dbReference>
<dbReference type="PROSITE" id="PS50977">
    <property type="entry name" value="HTH_TETR_2"/>
    <property type="match status" value="1"/>
</dbReference>
<dbReference type="PRINTS" id="PR00455">
    <property type="entry name" value="HTHTETR"/>
</dbReference>
<dbReference type="EMBL" id="JADIKJ010000015">
    <property type="protein sequence ID" value="MFK2901331.1"/>
    <property type="molecule type" value="Genomic_DNA"/>
</dbReference>
<dbReference type="PANTHER" id="PTHR30055:SF238">
    <property type="entry name" value="MYCOFACTOCIN BIOSYNTHESIS TRANSCRIPTIONAL REGULATOR MFTR-RELATED"/>
    <property type="match status" value="1"/>
</dbReference>
<dbReference type="InterPro" id="IPR001647">
    <property type="entry name" value="HTH_TetR"/>
</dbReference>
<keyword evidence="8" id="KW-1185">Reference proteome</keyword>
<dbReference type="Proteomes" id="UP001620461">
    <property type="component" value="Unassembled WGS sequence"/>
</dbReference>
<evidence type="ECO:0000256" key="3">
    <source>
        <dbReference type="ARBA" id="ARBA00023163"/>
    </source>
</evidence>
<dbReference type="Gene3D" id="1.10.357.10">
    <property type="entry name" value="Tetracycline Repressor, domain 2"/>
    <property type="match status" value="1"/>
</dbReference>
<dbReference type="SUPFAM" id="SSF46689">
    <property type="entry name" value="Homeodomain-like"/>
    <property type="match status" value="1"/>
</dbReference>
<keyword evidence="3" id="KW-0804">Transcription</keyword>
<evidence type="ECO:0000256" key="5">
    <source>
        <dbReference type="SAM" id="MobiDB-lite"/>
    </source>
</evidence>
<gene>
    <name evidence="7" type="ORF">ISP15_13395</name>
</gene>
<accession>A0ABW8JM54</accession>
<comment type="caution">
    <text evidence="7">The sequence shown here is derived from an EMBL/GenBank/DDBJ whole genome shotgun (WGS) entry which is preliminary data.</text>
</comment>
<evidence type="ECO:0000256" key="1">
    <source>
        <dbReference type="ARBA" id="ARBA00023015"/>
    </source>
</evidence>
<dbReference type="InterPro" id="IPR009057">
    <property type="entry name" value="Homeodomain-like_sf"/>
</dbReference>
<sequence>MSELSFPDASEGRRGRKRRETRERIAKAAIKLFLRDGYDATTVEAIAEAADVSRRSLFHYFPAKEDVLFANQENFLTAVVDEIRKRPADEPWPVLIERAIAIAIADAASPENIAIDALVRRTPALQSRHQLKYLHLERAIAVTLGERTSGAKTLRARAELLAAVVVAGFRIAAQKPGDESVRDSGNTRHDVEREFHAFWKSLRDFGEAGLGFGNRLGVRPLASRRSVKKEPGKK</sequence>
<feature type="domain" description="HTH tetR-type" evidence="6">
    <location>
        <begin position="19"/>
        <end position="79"/>
    </location>
</feature>
<evidence type="ECO:0000256" key="2">
    <source>
        <dbReference type="ARBA" id="ARBA00023125"/>
    </source>
</evidence>
<proteinExistence type="predicted"/>
<protein>
    <submittedName>
        <fullName evidence="7">TetR family transcriptional regulator</fullName>
    </submittedName>
</protein>
<reference evidence="7 8" key="1">
    <citation type="submission" date="2020-10" db="EMBL/GenBank/DDBJ databases">
        <title>Phylogeny of dyella-like bacteria.</title>
        <authorList>
            <person name="Fu J."/>
        </authorList>
    </citation>
    <scope>NUCLEOTIDE SEQUENCE [LARGE SCALE GENOMIC DNA]</scope>
    <source>
        <strain evidence="7 8">JP1</strain>
    </source>
</reference>
<dbReference type="PANTHER" id="PTHR30055">
    <property type="entry name" value="HTH-TYPE TRANSCRIPTIONAL REGULATOR RUTR"/>
    <property type="match status" value="1"/>
</dbReference>